<protein>
    <submittedName>
        <fullName evidence="1">Uncharacterized protein</fullName>
    </submittedName>
</protein>
<organism evidence="1 2">
    <name type="scientific">Nephila pilipes</name>
    <name type="common">Giant wood spider</name>
    <name type="synonym">Nephila maculata</name>
    <dbReference type="NCBI Taxonomy" id="299642"/>
    <lineage>
        <taxon>Eukaryota</taxon>
        <taxon>Metazoa</taxon>
        <taxon>Ecdysozoa</taxon>
        <taxon>Arthropoda</taxon>
        <taxon>Chelicerata</taxon>
        <taxon>Arachnida</taxon>
        <taxon>Araneae</taxon>
        <taxon>Araneomorphae</taxon>
        <taxon>Entelegynae</taxon>
        <taxon>Araneoidea</taxon>
        <taxon>Nephilidae</taxon>
        <taxon>Nephila</taxon>
    </lineage>
</organism>
<name>A0A8X6TCR8_NEPPI</name>
<dbReference type="Proteomes" id="UP000887013">
    <property type="component" value="Unassembled WGS sequence"/>
</dbReference>
<gene>
    <name evidence="1" type="ORF">NPIL_487071</name>
</gene>
<dbReference type="AlphaFoldDB" id="A0A8X6TCR8"/>
<evidence type="ECO:0000313" key="2">
    <source>
        <dbReference type="Proteomes" id="UP000887013"/>
    </source>
</evidence>
<accession>A0A8X6TCR8</accession>
<reference evidence="1" key="1">
    <citation type="submission" date="2020-08" db="EMBL/GenBank/DDBJ databases">
        <title>Multicomponent nature underlies the extraordinary mechanical properties of spider dragline silk.</title>
        <authorList>
            <person name="Kono N."/>
            <person name="Nakamura H."/>
            <person name="Mori M."/>
            <person name="Yoshida Y."/>
            <person name="Ohtoshi R."/>
            <person name="Malay A.D."/>
            <person name="Moran D.A.P."/>
            <person name="Tomita M."/>
            <person name="Numata K."/>
            <person name="Arakawa K."/>
        </authorList>
    </citation>
    <scope>NUCLEOTIDE SEQUENCE</scope>
</reference>
<comment type="caution">
    <text evidence="1">The sequence shown here is derived from an EMBL/GenBank/DDBJ whole genome shotgun (WGS) entry which is preliminary data.</text>
</comment>
<sequence>MKQKRKIILSLLDKAKEDDWFYLKFLSNRKIVRLLAWINTLLVNTKDVEKNLTPMISLNKFEKTEKILNQLTQIESFAGIEDPNIRSLRPIEDAKI</sequence>
<keyword evidence="2" id="KW-1185">Reference proteome</keyword>
<proteinExistence type="predicted"/>
<evidence type="ECO:0000313" key="1">
    <source>
        <dbReference type="EMBL" id="GFS94436.1"/>
    </source>
</evidence>
<dbReference type="EMBL" id="BMAW01054086">
    <property type="protein sequence ID" value="GFS94436.1"/>
    <property type="molecule type" value="Genomic_DNA"/>
</dbReference>